<evidence type="ECO:0000256" key="4">
    <source>
        <dbReference type="ARBA" id="ARBA00022741"/>
    </source>
</evidence>
<dbReference type="Gene3D" id="3.40.50.300">
    <property type="entry name" value="P-loop containing nucleotide triphosphate hydrolases"/>
    <property type="match status" value="1"/>
</dbReference>
<keyword evidence="2" id="KW-0433">Leucine-rich repeat</keyword>
<dbReference type="Pfam" id="PF00931">
    <property type="entry name" value="NB-ARC"/>
    <property type="match status" value="1"/>
</dbReference>
<dbReference type="Gene3D" id="3.80.10.10">
    <property type="entry name" value="Ribonuclease Inhibitor"/>
    <property type="match status" value="2"/>
</dbReference>
<dbReference type="Gene3D" id="1.10.10.10">
    <property type="entry name" value="Winged helix-like DNA-binding domain superfamily/Winged helix DNA-binding domain"/>
    <property type="match status" value="1"/>
</dbReference>
<dbReference type="EMBL" id="CM002873">
    <property type="protein sequence ID" value="KFK34273.1"/>
    <property type="molecule type" value="Genomic_DNA"/>
</dbReference>
<dbReference type="GO" id="GO:0043531">
    <property type="term" value="F:ADP binding"/>
    <property type="evidence" value="ECO:0007669"/>
    <property type="project" value="InterPro"/>
</dbReference>
<dbReference type="Gene3D" id="1.10.8.430">
    <property type="entry name" value="Helical domain of apoptotic protease-activating factors"/>
    <property type="match status" value="1"/>
</dbReference>
<comment type="similarity">
    <text evidence="1">Belongs to the disease resistance NB-LRR family.</text>
</comment>
<dbReference type="AlphaFoldDB" id="A0A087GWM1"/>
<keyword evidence="4" id="KW-0547">Nucleotide-binding</keyword>
<dbReference type="InterPro" id="IPR002182">
    <property type="entry name" value="NB-ARC"/>
</dbReference>
<dbReference type="Pfam" id="PF23598">
    <property type="entry name" value="LRR_14"/>
    <property type="match status" value="1"/>
</dbReference>
<evidence type="ECO:0000256" key="7">
    <source>
        <dbReference type="SAM" id="Coils"/>
    </source>
</evidence>
<evidence type="ECO:0000256" key="5">
    <source>
        <dbReference type="ARBA" id="ARBA00022821"/>
    </source>
</evidence>
<feature type="domain" description="Disease resistance protein winged helix" evidence="9">
    <location>
        <begin position="417"/>
        <end position="486"/>
    </location>
</feature>
<evidence type="ECO:0000256" key="6">
    <source>
        <dbReference type="ARBA" id="ARBA00022840"/>
    </source>
</evidence>
<dbReference type="OrthoDB" id="664960at2759"/>
<dbReference type="Proteomes" id="UP000029120">
    <property type="component" value="Chromosome 5"/>
</dbReference>
<dbReference type="InterPro" id="IPR032675">
    <property type="entry name" value="LRR_dom_sf"/>
</dbReference>
<keyword evidence="12" id="KW-1185">Reference proteome</keyword>
<dbReference type="InterPro" id="IPR036388">
    <property type="entry name" value="WH-like_DNA-bd_sf"/>
</dbReference>
<evidence type="ECO:0000256" key="2">
    <source>
        <dbReference type="ARBA" id="ARBA00022614"/>
    </source>
</evidence>
<keyword evidence="3" id="KW-0677">Repeat</keyword>
<dbReference type="FunFam" id="1.10.8.430:FF:000003">
    <property type="entry name" value="Probable disease resistance protein At5g66910"/>
    <property type="match status" value="1"/>
</dbReference>
<evidence type="ECO:0000313" key="11">
    <source>
        <dbReference type="EMBL" id="KFK34273.1"/>
    </source>
</evidence>
<dbReference type="PRINTS" id="PR00364">
    <property type="entry name" value="DISEASERSIST"/>
</dbReference>
<dbReference type="InterPro" id="IPR042197">
    <property type="entry name" value="Apaf_helical"/>
</dbReference>
<evidence type="ECO:0000313" key="12">
    <source>
        <dbReference type="Proteomes" id="UP000029120"/>
    </source>
</evidence>
<dbReference type="OMA" id="KDEIFHI"/>
<dbReference type="Gramene" id="KFK34273">
    <property type="protein sequence ID" value="KFK34273"/>
    <property type="gene ID" value="AALP_AA5G123500"/>
</dbReference>
<organism evidence="11 12">
    <name type="scientific">Arabis alpina</name>
    <name type="common">Alpine rock-cress</name>
    <dbReference type="NCBI Taxonomy" id="50452"/>
    <lineage>
        <taxon>Eukaryota</taxon>
        <taxon>Viridiplantae</taxon>
        <taxon>Streptophyta</taxon>
        <taxon>Embryophyta</taxon>
        <taxon>Tracheophyta</taxon>
        <taxon>Spermatophyta</taxon>
        <taxon>Magnoliopsida</taxon>
        <taxon>eudicotyledons</taxon>
        <taxon>Gunneridae</taxon>
        <taxon>Pentapetalae</taxon>
        <taxon>rosids</taxon>
        <taxon>malvids</taxon>
        <taxon>Brassicales</taxon>
        <taxon>Brassicaceae</taxon>
        <taxon>Arabideae</taxon>
        <taxon>Arabis</taxon>
    </lineage>
</organism>
<name>A0A087GWM1_ARAAL</name>
<feature type="domain" description="NB-ARC" evidence="8">
    <location>
        <begin position="161"/>
        <end position="331"/>
    </location>
</feature>
<feature type="coiled-coil region" evidence="7">
    <location>
        <begin position="29"/>
        <end position="56"/>
    </location>
</feature>
<dbReference type="FunFam" id="1.10.10.10:FF:000322">
    <property type="entry name" value="Probable disease resistance protein At1g63360"/>
    <property type="match status" value="1"/>
</dbReference>
<accession>A0A087GWM1</accession>
<evidence type="ECO:0000259" key="9">
    <source>
        <dbReference type="Pfam" id="PF23559"/>
    </source>
</evidence>
<proteinExistence type="inferred from homology"/>
<reference evidence="12" key="1">
    <citation type="journal article" date="2015" name="Nat. Plants">
        <title>Genome expansion of Arabis alpina linked with retrotransposition and reduced symmetric DNA methylation.</title>
        <authorList>
            <person name="Willing E.M."/>
            <person name="Rawat V."/>
            <person name="Mandakova T."/>
            <person name="Maumus F."/>
            <person name="James G.V."/>
            <person name="Nordstroem K.J."/>
            <person name="Becker C."/>
            <person name="Warthmann N."/>
            <person name="Chica C."/>
            <person name="Szarzynska B."/>
            <person name="Zytnicki M."/>
            <person name="Albani M.C."/>
            <person name="Kiefer C."/>
            <person name="Bergonzi S."/>
            <person name="Castaings L."/>
            <person name="Mateos J.L."/>
            <person name="Berns M.C."/>
            <person name="Bujdoso N."/>
            <person name="Piofczyk T."/>
            <person name="de Lorenzo L."/>
            <person name="Barrero-Sicilia C."/>
            <person name="Mateos I."/>
            <person name="Piednoel M."/>
            <person name="Hagmann J."/>
            <person name="Chen-Min-Tao R."/>
            <person name="Iglesias-Fernandez R."/>
            <person name="Schuster S.C."/>
            <person name="Alonso-Blanco C."/>
            <person name="Roudier F."/>
            <person name="Carbonero P."/>
            <person name="Paz-Ares J."/>
            <person name="Davis S.J."/>
            <person name="Pecinka A."/>
            <person name="Quesneville H."/>
            <person name="Colot V."/>
            <person name="Lysak M.A."/>
            <person name="Weigel D."/>
            <person name="Coupland G."/>
            <person name="Schneeberger K."/>
        </authorList>
    </citation>
    <scope>NUCLEOTIDE SEQUENCE [LARGE SCALE GENOMIC DNA]</scope>
    <source>
        <strain evidence="12">cv. Pajares</strain>
    </source>
</reference>
<feature type="domain" description="Disease resistance R13L4/SHOC-2-like LRR" evidence="10">
    <location>
        <begin position="523"/>
        <end position="838"/>
    </location>
</feature>
<dbReference type="SUPFAM" id="SSF52540">
    <property type="entry name" value="P-loop containing nucleoside triphosphate hydrolases"/>
    <property type="match status" value="1"/>
</dbReference>
<sequence>MGGCLSVSIPCDQVVNQISRCLSVKGSYIYNLSDNLAALQNDMELLKAKRDDVQDRVNREEYTRRRQRLAQVQVWLNNVLAVENQFNDLLRTDSVELQRVCFCGFCSKNVKMSYRYGKRVVRMLKKVETVGSQGEFDVVTKEAHVTEVEEMPIQPTIVGQEVMLERVWDRLMEDGVGIMGLYGMGGVGKTTLITQINNKFSTTKGSFDVVIWVVVSKSLDIQKIQGDIAKKLGFWSQEWVEKNENHKALDIYNVLKIQKFVLFLDDIWAKVNLSAIGVPHPGENNGCKVVFTTRSRDVCGRMEVDDSMEVSCLDPDKSWELFLKKVGENTLKIHEDIPDLARQVAGKCAGLPLALNVIGETMSCRTTVEEWHRAIDVLTLSAADFAGMEDEILPILKYSYDSLNGEVMKSCFLYCSLFPEDALIYKDRLVNYWICEGFIDESEGRQRAINQVYEILGTLVRACLLLEGVKENESYVSMHDVVREMALWIASDLGKHRERCIVQAGVGLSKIPKVKNWRDVKKMSLMHNNIKKISGSPECSELTTLFLQRNHSLVHISDEFFKHIPTLVVLDLSGNRTLPELPKQISKLNSLRYLDLSGTGVKQLQVGLQELEKLIYLNLEDTAWLESISGISNLSSLRTFGLGGSIMRPDMSLLKELQLLEYLEVLTIDISSGMVWEHFLSSHVLVKCIQKICFRYLEESVIVLTLPMTFDLRSLSIWSCGMGEIKIERTLSSRNNRPTTPCFPNLSKIYINDCKNLKDLTWLVFAPNLVDLKVEWSKQLEEVINEEKAASVTGAHAGNIVVPFQKLRCLTLNHLPMLKSIYRSPLSFPCLNKIWIAFCPKLRKLPLDSKSVASAQELIIEYKEEEWVKKVEWEDEATQHRFLPFCKLQVVANSILI</sequence>
<evidence type="ECO:0000259" key="10">
    <source>
        <dbReference type="Pfam" id="PF23598"/>
    </source>
</evidence>
<keyword evidence="5" id="KW-0611">Plant defense</keyword>
<dbReference type="eggNOG" id="KOG4658">
    <property type="taxonomic scope" value="Eukaryota"/>
</dbReference>
<dbReference type="InterPro" id="IPR055414">
    <property type="entry name" value="LRR_R13L4/SHOC2-like"/>
</dbReference>
<dbReference type="InterPro" id="IPR027417">
    <property type="entry name" value="P-loop_NTPase"/>
</dbReference>
<evidence type="ECO:0000259" key="8">
    <source>
        <dbReference type="Pfam" id="PF00931"/>
    </source>
</evidence>
<dbReference type="SUPFAM" id="SSF52058">
    <property type="entry name" value="L domain-like"/>
    <property type="match status" value="1"/>
</dbReference>
<dbReference type="InterPro" id="IPR050905">
    <property type="entry name" value="Plant_NBS-LRR"/>
</dbReference>
<dbReference type="GO" id="GO:0006952">
    <property type="term" value="P:defense response"/>
    <property type="evidence" value="ECO:0007669"/>
    <property type="project" value="UniProtKB-KW"/>
</dbReference>
<dbReference type="FunFam" id="3.40.50.300:FF:001091">
    <property type="entry name" value="Probable disease resistance protein At1g61300"/>
    <property type="match status" value="1"/>
</dbReference>
<dbReference type="PANTHER" id="PTHR33463">
    <property type="entry name" value="NB-ARC DOMAIN-CONTAINING PROTEIN-RELATED"/>
    <property type="match status" value="1"/>
</dbReference>
<keyword evidence="7" id="KW-0175">Coiled coil</keyword>
<dbReference type="InterPro" id="IPR058922">
    <property type="entry name" value="WHD_DRP"/>
</dbReference>
<keyword evidence="6" id="KW-0067">ATP-binding</keyword>
<evidence type="ECO:0000256" key="1">
    <source>
        <dbReference type="ARBA" id="ARBA00008894"/>
    </source>
</evidence>
<dbReference type="GO" id="GO:0005524">
    <property type="term" value="F:ATP binding"/>
    <property type="evidence" value="ECO:0007669"/>
    <property type="project" value="UniProtKB-KW"/>
</dbReference>
<gene>
    <name evidence="11" type="ordered locus">AALP_Aa5g123500</name>
</gene>
<evidence type="ECO:0000256" key="3">
    <source>
        <dbReference type="ARBA" id="ARBA00022737"/>
    </source>
</evidence>
<dbReference type="Pfam" id="PF23559">
    <property type="entry name" value="WHD_DRP"/>
    <property type="match status" value="1"/>
</dbReference>
<protein>
    <submittedName>
        <fullName evidence="11">Uncharacterized protein</fullName>
    </submittedName>
</protein>
<dbReference type="PANTHER" id="PTHR33463:SF220">
    <property type="entry name" value="NB-ARC DOMAIN-CONTAINING PROTEIN"/>
    <property type="match status" value="1"/>
</dbReference>